<gene>
    <name evidence="3" type="ORF">QJS10_CPB20g01506</name>
</gene>
<evidence type="ECO:0000259" key="2">
    <source>
        <dbReference type="PROSITE" id="PS50053"/>
    </source>
</evidence>
<evidence type="ECO:0000313" key="4">
    <source>
        <dbReference type="Proteomes" id="UP001180020"/>
    </source>
</evidence>
<dbReference type="CDD" id="cd17039">
    <property type="entry name" value="Ubl_ubiquitin_like"/>
    <property type="match status" value="1"/>
</dbReference>
<dbReference type="InterPro" id="IPR000626">
    <property type="entry name" value="Ubiquitin-like_dom"/>
</dbReference>
<sequence>MVRKDVDKPVCCPTPSQLGSDSLHGVHNKTRPGCPPETLTGDFDTVAALKREVERVCGVLVPDQILVHDGRLMRDGSARLSDYRRRGRRVGPPPPPLADPQTSPGHGPVPPRRACPVGQRRDPVVDRRTEARDRRAHRRAPASAAARVHGSCATRTPCATT</sequence>
<dbReference type="SUPFAM" id="SSF54236">
    <property type="entry name" value="Ubiquitin-like"/>
    <property type="match status" value="1"/>
</dbReference>
<organism evidence="3 4">
    <name type="scientific">Acorus calamus</name>
    <name type="common">Sweet flag</name>
    <dbReference type="NCBI Taxonomy" id="4465"/>
    <lineage>
        <taxon>Eukaryota</taxon>
        <taxon>Viridiplantae</taxon>
        <taxon>Streptophyta</taxon>
        <taxon>Embryophyta</taxon>
        <taxon>Tracheophyta</taxon>
        <taxon>Spermatophyta</taxon>
        <taxon>Magnoliopsida</taxon>
        <taxon>Liliopsida</taxon>
        <taxon>Acoraceae</taxon>
        <taxon>Acorus</taxon>
    </lineage>
</organism>
<dbReference type="AlphaFoldDB" id="A0AAV9CAA8"/>
<reference evidence="3" key="2">
    <citation type="submission" date="2023-06" db="EMBL/GenBank/DDBJ databases">
        <authorList>
            <person name="Ma L."/>
            <person name="Liu K.-W."/>
            <person name="Li Z."/>
            <person name="Hsiao Y.-Y."/>
            <person name="Qi Y."/>
            <person name="Fu T."/>
            <person name="Tang G."/>
            <person name="Zhang D."/>
            <person name="Sun W.-H."/>
            <person name="Liu D.-K."/>
            <person name="Li Y."/>
            <person name="Chen G.-Z."/>
            <person name="Liu X.-D."/>
            <person name="Liao X.-Y."/>
            <person name="Jiang Y.-T."/>
            <person name="Yu X."/>
            <person name="Hao Y."/>
            <person name="Huang J."/>
            <person name="Zhao X.-W."/>
            <person name="Ke S."/>
            <person name="Chen Y.-Y."/>
            <person name="Wu W.-L."/>
            <person name="Hsu J.-L."/>
            <person name="Lin Y.-F."/>
            <person name="Huang M.-D."/>
            <person name="Li C.-Y."/>
            <person name="Huang L."/>
            <person name="Wang Z.-W."/>
            <person name="Zhao X."/>
            <person name="Zhong W.-Y."/>
            <person name="Peng D.-H."/>
            <person name="Ahmad S."/>
            <person name="Lan S."/>
            <person name="Zhang J.-S."/>
            <person name="Tsai W.-C."/>
            <person name="Van De Peer Y."/>
            <person name="Liu Z.-J."/>
        </authorList>
    </citation>
    <scope>NUCLEOTIDE SEQUENCE</scope>
    <source>
        <strain evidence="3">CP</strain>
        <tissue evidence="3">Leaves</tissue>
    </source>
</reference>
<dbReference type="Proteomes" id="UP001180020">
    <property type="component" value="Unassembled WGS sequence"/>
</dbReference>
<evidence type="ECO:0000313" key="3">
    <source>
        <dbReference type="EMBL" id="KAK1285233.1"/>
    </source>
</evidence>
<feature type="compositionally biased region" description="Basic and acidic residues" evidence="1">
    <location>
        <begin position="119"/>
        <end position="133"/>
    </location>
</feature>
<comment type="caution">
    <text evidence="3">The sequence shown here is derived from an EMBL/GenBank/DDBJ whole genome shotgun (WGS) entry which is preliminary data.</text>
</comment>
<feature type="domain" description="Ubiquitin-like" evidence="2">
    <location>
        <begin position="44"/>
        <end position="83"/>
    </location>
</feature>
<name>A0AAV9CAA8_ACOCL</name>
<feature type="region of interest" description="Disordered" evidence="1">
    <location>
        <begin position="1"/>
        <end position="33"/>
    </location>
</feature>
<dbReference type="PROSITE" id="PS50053">
    <property type="entry name" value="UBIQUITIN_2"/>
    <property type="match status" value="1"/>
</dbReference>
<feature type="region of interest" description="Disordered" evidence="1">
    <location>
        <begin position="74"/>
        <end position="161"/>
    </location>
</feature>
<evidence type="ECO:0000256" key="1">
    <source>
        <dbReference type="SAM" id="MobiDB-lite"/>
    </source>
</evidence>
<dbReference type="EMBL" id="JAUJYO010000020">
    <property type="protein sequence ID" value="KAK1285233.1"/>
    <property type="molecule type" value="Genomic_DNA"/>
</dbReference>
<reference evidence="3" key="1">
    <citation type="journal article" date="2023" name="Nat. Commun.">
        <title>Diploid and tetraploid genomes of Acorus and the evolution of monocots.</title>
        <authorList>
            <person name="Ma L."/>
            <person name="Liu K.W."/>
            <person name="Li Z."/>
            <person name="Hsiao Y.Y."/>
            <person name="Qi Y."/>
            <person name="Fu T."/>
            <person name="Tang G.D."/>
            <person name="Zhang D."/>
            <person name="Sun W.H."/>
            <person name="Liu D.K."/>
            <person name="Li Y."/>
            <person name="Chen G.Z."/>
            <person name="Liu X.D."/>
            <person name="Liao X.Y."/>
            <person name="Jiang Y.T."/>
            <person name="Yu X."/>
            <person name="Hao Y."/>
            <person name="Huang J."/>
            <person name="Zhao X.W."/>
            <person name="Ke S."/>
            <person name="Chen Y.Y."/>
            <person name="Wu W.L."/>
            <person name="Hsu J.L."/>
            <person name="Lin Y.F."/>
            <person name="Huang M.D."/>
            <person name="Li C.Y."/>
            <person name="Huang L."/>
            <person name="Wang Z.W."/>
            <person name="Zhao X."/>
            <person name="Zhong W.Y."/>
            <person name="Peng D.H."/>
            <person name="Ahmad S."/>
            <person name="Lan S."/>
            <person name="Zhang J.S."/>
            <person name="Tsai W.C."/>
            <person name="Van de Peer Y."/>
            <person name="Liu Z.J."/>
        </authorList>
    </citation>
    <scope>NUCLEOTIDE SEQUENCE</scope>
    <source>
        <strain evidence="3">CP</strain>
    </source>
</reference>
<keyword evidence="4" id="KW-1185">Reference proteome</keyword>
<proteinExistence type="predicted"/>
<dbReference type="InterPro" id="IPR029071">
    <property type="entry name" value="Ubiquitin-like_domsf"/>
</dbReference>
<accession>A0AAV9CAA8</accession>
<feature type="compositionally biased region" description="Basic and acidic residues" evidence="1">
    <location>
        <begin position="74"/>
        <end position="84"/>
    </location>
</feature>
<dbReference type="Gene3D" id="3.10.20.90">
    <property type="entry name" value="Phosphatidylinositol 3-kinase Catalytic Subunit, Chain A, domain 1"/>
    <property type="match status" value="1"/>
</dbReference>
<protein>
    <recommendedName>
        <fullName evidence="2">Ubiquitin-like domain-containing protein</fullName>
    </recommendedName>
</protein>